<sequence>MSSPSQIQIKEANAHLAALHHRVAELEGTVREQAESLIRKDEQFRNALRDLAETKDRKISELQQRLAKSEEAMRRLMAFIKEKDREQEQLRHHSHLLARMCRSRPLLDTLVSLMVEAEGIPCLPAVEEQNGLSNVLDYPQSEDDLTDSDADKTLFGTTV</sequence>
<accession>A0AAD1S6J7</accession>
<name>A0AAD1S6J7_PELCU</name>
<feature type="coiled-coil region" evidence="1">
    <location>
        <begin position="9"/>
        <end position="89"/>
    </location>
</feature>
<evidence type="ECO:0000313" key="4">
    <source>
        <dbReference type="Proteomes" id="UP001295444"/>
    </source>
</evidence>
<organism evidence="3 4">
    <name type="scientific">Pelobates cultripes</name>
    <name type="common">Western spadefoot toad</name>
    <dbReference type="NCBI Taxonomy" id="61616"/>
    <lineage>
        <taxon>Eukaryota</taxon>
        <taxon>Metazoa</taxon>
        <taxon>Chordata</taxon>
        <taxon>Craniata</taxon>
        <taxon>Vertebrata</taxon>
        <taxon>Euteleostomi</taxon>
        <taxon>Amphibia</taxon>
        <taxon>Batrachia</taxon>
        <taxon>Anura</taxon>
        <taxon>Pelobatoidea</taxon>
        <taxon>Pelobatidae</taxon>
        <taxon>Pelobates</taxon>
    </lineage>
</organism>
<reference evidence="3" key="1">
    <citation type="submission" date="2022-03" db="EMBL/GenBank/DDBJ databases">
        <authorList>
            <person name="Alioto T."/>
            <person name="Alioto T."/>
            <person name="Gomez Garrido J."/>
        </authorList>
    </citation>
    <scope>NUCLEOTIDE SEQUENCE</scope>
</reference>
<dbReference type="EMBL" id="OW240916">
    <property type="protein sequence ID" value="CAH2292203.1"/>
    <property type="molecule type" value="Genomic_DNA"/>
</dbReference>
<evidence type="ECO:0008006" key="5">
    <source>
        <dbReference type="Google" id="ProtNLM"/>
    </source>
</evidence>
<keyword evidence="4" id="KW-1185">Reference proteome</keyword>
<evidence type="ECO:0000313" key="3">
    <source>
        <dbReference type="EMBL" id="CAH2292203.1"/>
    </source>
</evidence>
<evidence type="ECO:0000256" key="1">
    <source>
        <dbReference type="SAM" id="Coils"/>
    </source>
</evidence>
<keyword evidence="1" id="KW-0175">Coiled coil</keyword>
<dbReference type="Proteomes" id="UP001295444">
    <property type="component" value="Chromosome 05"/>
</dbReference>
<evidence type="ECO:0000256" key="2">
    <source>
        <dbReference type="SAM" id="MobiDB-lite"/>
    </source>
</evidence>
<dbReference type="AlphaFoldDB" id="A0AAD1S6J7"/>
<feature type="region of interest" description="Disordered" evidence="2">
    <location>
        <begin position="139"/>
        <end position="159"/>
    </location>
</feature>
<gene>
    <name evidence="3" type="ORF">PECUL_23A004326</name>
</gene>
<proteinExistence type="predicted"/>
<protein>
    <recommendedName>
        <fullName evidence="5">Vimentin type intermediate filament associated coiled-coil protein</fullName>
    </recommendedName>
</protein>